<dbReference type="Pfam" id="PF04932">
    <property type="entry name" value="Wzy_C"/>
    <property type="match status" value="1"/>
</dbReference>
<keyword evidence="7" id="KW-0436">Ligase</keyword>
<gene>
    <name evidence="7" type="ORF">HBA54_03510</name>
</gene>
<dbReference type="RefSeq" id="WP_167221403.1">
    <property type="nucleotide sequence ID" value="NZ_JAAQPH010000002.1"/>
</dbReference>
<dbReference type="PANTHER" id="PTHR37422">
    <property type="entry name" value="TEICHURONIC ACID BIOSYNTHESIS PROTEIN TUAE"/>
    <property type="match status" value="1"/>
</dbReference>
<comment type="caution">
    <text evidence="7">The sequence shown here is derived from an EMBL/GenBank/DDBJ whole genome shotgun (WGS) entry which is preliminary data.</text>
</comment>
<keyword evidence="4 5" id="KW-0472">Membrane</keyword>
<feature type="transmembrane region" description="Helical" evidence="5">
    <location>
        <begin position="27"/>
        <end position="47"/>
    </location>
</feature>
<feature type="transmembrane region" description="Helical" evidence="5">
    <location>
        <begin position="84"/>
        <end position="107"/>
    </location>
</feature>
<dbReference type="Proteomes" id="UP000761264">
    <property type="component" value="Unassembled WGS sequence"/>
</dbReference>
<evidence type="ECO:0000256" key="1">
    <source>
        <dbReference type="ARBA" id="ARBA00004141"/>
    </source>
</evidence>
<evidence type="ECO:0000256" key="3">
    <source>
        <dbReference type="ARBA" id="ARBA00022989"/>
    </source>
</evidence>
<keyword evidence="8" id="KW-1185">Reference proteome</keyword>
<dbReference type="InterPro" id="IPR051533">
    <property type="entry name" value="WaaL-like"/>
</dbReference>
<feature type="transmembrane region" description="Helical" evidence="5">
    <location>
        <begin position="59"/>
        <end position="77"/>
    </location>
</feature>
<name>A0A967CAF6_9PROT</name>
<proteinExistence type="predicted"/>
<keyword evidence="3 5" id="KW-1133">Transmembrane helix</keyword>
<dbReference type="PANTHER" id="PTHR37422:SF21">
    <property type="entry name" value="EXOQ-LIKE PROTEIN"/>
    <property type="match status" value="1"/>
</dbReference>
<feature type="transmembrane region" description="Helical" evidence="5">
    <location>
        <begin position="283"/>
        <end position="307"/>
    </location>
</feature>
<dbReference type="EMBL" id="JAAQPH010000002">
    <property type="protein sequence ID" value="NIA67648.1"/>
    <property type="molecule type" value="Genomic_DNA"/>
</dbReference>
<organism evidence="7 8">
    <name type="scientific">Pelagibius litoralis</name>
    <dbReference type="NCBI Taxonomy" id="374515"/>
    <lineage>
        <taxon>Bacteria</taxon>
        <taxon>Pseudomonadati</taxon>
        <taxon>Pseudomonadota</taxon>
        <taxon>Alphaproteobacteria</taxon>
        <taxon>Rhodospirillales</taxon>
        <taxon>Rhodovibrionaceae</taxon>
        <taxon>Pelagibius</taxon>
    </lineage>
</organism>
<feature type="transmembrane region" description="Helical" evidence="5">
    <location>
        <begin position="6"/>
        <end position="22"/>
    </location>
</feature>
<comment type="subcellular location">
    <subcellularLocation>
        <location evidence="1">Membrane</location>
        <topology evidence="1">Multi-pass membrane protein</topology>
    </subcellularLocation>
</comment>
<evidence type="ECO:0000256" key="4">
    <source>
        <dbReference type="ARBA" id="ARBA00023136"/>
    </source>
</evidence>
<accession>A0A967CAF6</accession>
<evidence type="ECO:0000313" key="8">
    <source>
        <dbReference type="Proteomes" id="UP000761264"/>
    </source>
</evidence>
<feature type="transmembrane region" description="Helical" evidence="5">
    <location>
        <begin position="191"/>
        <end position="211"/>
    </location>
</feature>
<keyword evidence="2 5" id="KW-0812">Transmembrane</keyword>
<evidence type="ECO:0000313" key="7">
    <source>
        <dbReference type="EMBL" id="NIA67648.1"/>
    </source>
</evidence>
<reference evidence="7" key="1">
    <citation type="submission" date="2020-03" db="EMBL/GenBank/DDBJ databases">
        <title>Genome of Pelagibius litoralis DSM 21314T.</title>
        <authorList>
            <person name="Wang G."/>
        </authorList>
    </citation>
    <scope>NUCLEOTIDE SEQUENCE</scope>
    <source>
        <strain evidence="7">DSM 21314</strain>
    </source>
</reference>
<feature type="transmembrane region" description="Helical" evidence="5">
    <location>
        <begin position="127"/>
        <end position="160"/>
    </location>
</feature>
<dbReference type="GO" id="GO:0016020">
    <property type="term" value="C:membrane"/>
    <property type="evidence" value="ECO:0007669"/>
    <property type="project" value="UniProtKB-SubCell"/>
</dbReference>
<evidence type="ECO:0000256" key="5">
    <source>
        <dbReference type="SAM" id="Phobius"/>
    </source>
</evidence>
<evidence type="ECO:0000259" key="6">
    <source>
        <dbReference type="Pfam" id="PF04932"/>
    </source>
</evidence>
<dbReference type="InterPro" id="IPR007016">
    <property type="entry name" value="O-antigen_ligase-rel_domated"/>
</dbReference>
<sequence length="390" mass="42707">METLAWYIIYLAALGLFVLRYGSFLSAVWLTGPLLLWPLIAGLSFFWSDNPGQTLRSTIQLTMTVLIAAYIGGRFSLNDICRALLWVLIACGLVSLVGILAKLGFAYDHNGVARGIFPHKNVLGGRMVLLLICSILLFAIGWHRFLTLATASVALALIALSQSGTAILMTFGLCTLVPVFLAWRAPAPLRLMSYLMALLVAALGVWTILAFDIDPMGMALDALGKERTFTGRSVLWDFAMGLIERRPFVGTGFDGFWDGRDGSTSSYVQYVLRQDLKNFHNSYLDITVQLGVLGLCVALLTGLWYGFRALAALHYGTGAIMTLPVLFLVFVAVYSLSEYALFRQHSLIQILLGATFVASARFLEEGKEFMQGSIPAVFARDDAKFPQSAG</sequence>
<feature type="transmembrane region" description="Helical" evidence="5">
    <location>
        <begin position="313"/>
        <end position="334"/>
    </location>
</feature>
<protein>
    <submittedName>
        <fullName evidence="7">O-antigen ligase family protein</fullName>
    </submittedName>
</protein>
<dbReference type="AlphaFoldDB" id="A0A967CAF6"/>
<dbReference type="GO" id="GO:0016874">
    <property type="term" value="F:ligase activity"/>
    <property type="evidence" value="ECO:0007669"/>
    <property type="project" value="UniProtKB-KW"/>
</dbReference>
<evidence type="ECO:0000256" key="2">
    <source>
        <dbReference type="ARBA" id="ARBA00022692"/>
    </source>
</evidence>
<feature type="domain" description="O-antigen ligase-related" evidence="6">
    <location>
        <begin position="151"/>
        <end position="297"/>
    </location>
</feature>